<evidence type="ECO:0000313" key="1">
    <source>
        <dbReference type="EMBL" id="MBV4457830.1"/>
    </source>
</evidence>
<keyword evidence="2" id="KW-1185">Reference proteome</keyword>
<dbReference type="EMBL" id="JAHSTS010000001">
    <property type="protein sequence ID" value="MBV4457830.1"/>
    <property type="molecule type" value="Genomic_DNA"/>
</dbReference>
<proteinExistence type="predicted"/>
<gene>
    <name evidence="1" type="ORF">KVG96_07735</name>
</gene>
<name>A0ABS6PBH8_9PSED</name>
<protein>
    <submittedName>
        <fullName evidence="1">DUF4347 domain-containing protein</fullName>
    </submittedName>
</protein>
<reference evidence="1 2" key="1">
    <citation type="submission" date="2021-06" db="EMBL/GenBank/DDBJ databases">
        <title>Updating the genus Pseudomonas: Description of 43 new species and partition of the Pseudomonas putida group.</title>
        <authorList>
            <person name="Girard L."/>
            <person name="Lood C."/>
            <person name="Vandamme P."/>
            <person name="Rokni-Zadeh H."/>
            <person name="Van Noort V."/>
            <person name="Hofte M."/>
            <person name="Lavigne R."/>
            <person name="De Mot R."/>
        </authorList>
    </citation>
    <scope>NUCLEOTIDE SEQUENCE [LARGE SCALE GENOMIC DNA]</scope>
    <source>
        <strain evidence="1 2">COR58</strain>
    </source>
</reference>
<accession>A0ABS6PBH8</accession>
<evidence type="ECO:0000313" key="2">
    <source>
        <dbReference type="Proteomes" id="UP000765224"/>
    </source>
</evidence>
<sequence>MYFWYGVVTQLAKHVKGKPDRAIIKDLSSGRTLLVALSTNALVRINLDKTKIHNASDNAPWADDTEKPYVQVGTEVVLTTEVNHFPTDASQVVSINFRYAIELVTGNLLGPLPVRGIVVIYHDFLDEKSRGDSGAAFAKSIECWSEKLGRPCWLINANSTLSSVVARLEMIAAQKKGVAVVDTILIVTHGREGCLYIGDPNDVKDENFIAEAETGRRYSSAQAFGAKLQSLFGADLAIGIYSCNFLNSAAGGRVAIELRSSSGARAVYGAQGTVHLMPNMGQRPTALCDECYAVFSADEIKHYASEQIPVFDI</sequence>
<dbReference type="RefSeq" id="WP_217891470.1">
    <property type="nucleotide sequence ID" value="NZ_JAHSTS010000001.1"/>
</dbReference>
<dbReference type="Proteomes" id="UP000765224">
    <property type="component" value="Unassembled WGS sequence"/>
</dbReference>
<comment type="caution">
    <text evidence="1">The sequence shown here is derived from an EMBL/GenBank/DDBJ whole genome shotgun (WGS) entry which is preliminary data.</text>
</comment>
<organism evidence="1 2">
    <name type="scientific">Pseudomonas ekonensis</name>
    <dbReference type="NCBI Taxonomy" id="2842353"/>
    <lineage>
        <taxon>Bacteria</taxon>
        <taxon>Pseudomonadati</taxon>
        <taxon>Pseudomonadota</taxon>
        <taxon>Gammaproteobacteria</taxon>
        <taxon>Pseudomonadales</taxon>
        <taxon>Pseudomonadaceae</taxon>
        <taxon>Pseudomonas</taxon>
    </lineage>
</organism>